<evidence type="ECO:0000313" key="2">
    <source>
        <dbReference type="EMBL" id="KGO19087.1"/>
    </source>
</evidence>
<dbReference type="Pfam" id="PF00535">
    <property type="entry name" value="Glycos_transf_2"/>
    <property type="match status" value="1"/>
</dbReference>
<dbReference type="Proteomes" id="UP000030023">
    <property type="component" value="Unassembled WGS sequence"/>
</dbReference>
<dbReference type="InterPro" id="IPR001173">
    <property type="entry name" value="Glyco_trans_2-like"/>
</dbReference>
<dbReference type="SUPFAM" id="SSF53448">
    <property type="entry name" value="Nucleotide-diphospho-sugar transferases"/>
    <property type="match status" value="1"/>
</dbReference>
<reference evidence="2 3" key="1">
    <citation type="journal article" date="2014" name="Antonie Van Leeuwenhoek">
        <title>Oenococcus alcoholitolerans sp. nov., a lactic acid bacteria isolated from cachaca and ethanol fermentation processes.</title>
        <authorList>
            <person name="Badotti F."/>
            <person name="Moreira A.P."/>
            <person name="Tonon L.A."/>
            <person name="de Lucena B.T."/>
            <person name="Gomes Fde C."/>
            <person name="Kruger R."/>
            <person name="Thompson C.C."/>
            <person name="de Morais M.A.Jr."/>
            <person name="Rosa C.A."/>
            <person name="Thompson F.L."/>
        </authorList>
    </citation>
    <scope>NUCLEOTIDE SEQUENCE [LARGE SCALE GENOMIC DNA]</scope>
    <source>
        <strain evidence="2 3">UFRJ-M7.2.18</strain>
    </source>
</reference>
<dbReference type="EMBL" id="AXCV01000663">
    <property type="protein sequence ID" value="KGO19087.1"/>
    <property type="molecule type" value="Genomic_DNA"/>
</dbReference>
<name>A0ABR4XNG3_9LACO</name>
<feature type="non-terminal residue" evidence="2">
    <location>
        <position position="87"/>
    </location>
</feature>
<protein>
    <recommendedName>
        <fullName evidence="1">Glycosyltransferase 2-like domain-containing protein</fullName>
    </recommendedName>
</protein>
<gene>
    <name evidence="2" type="ORF">Q757_10235</name>
</gene>
<evidence type="ECO:0000259" key="1">
    <source>
        <dbReference type="Pfam" id="PF00535"/>
    </source>
</evidence>
<accession>A0ABR4XNG3</accession>
<comment type="caution">
    <text evidence="2">The sequence shown here is derived from an EMBL/GenBank/DDBJ whole genome shotgun (WGS) entry which is preliminary data.</text>
</comment>
<keyword evidence="3" id="KW-1185">Reference proteome</keyword>
<dbReference type="InterPro" id="IPR029044">
    <property type="entry name" value="Nucleotide-diphossugar_trans"/>
</dbReference>
<dbReference type="CDD" id="cd00761">
    <property type="entry name" value="Glyco_tranf_GTA_type"/>
    <property type="match status" value="1"/>
</dbReference>
<dbReference type="PANTHER" id="PTHR22916">
    <property type="entry name" value="GLYCOSYLTRANSFERASE"/>
    <property type="match status" value="1"/>
</dbReference>
<organism evidence="2 3">
    <name type="scientific">Oenococcus alcoholitolerans</name>
    <dbReference type="NCBI Taxonomy" id="931074"/>
    <lineage>
        <taxon>Bacteria</taxon>
        <taxon>Bacillati</taxon>
        <taxon>Bacillota</taxon>
        <taxon>Bacilli</taxon>
        <taxon>Lactobacillales</taxon>
        <taxon>Lactobacillaceae</taxon>
        <taxon>Oenococcus</taxon>
    </lineage>
</organism>
<dbReference type="PANTHER" id="PTHR22916:SF3">
    <property type="entry name" value="UDP-GLCNAC:BETAGAL BETA-1,3-N-ACETYLGLUCOSAMINYLTRANSFERASE-LIKE PROTEIN 1"/>
    <property type="match status" value="1"/>
</dbReference>
<sequence>MIQPNILLSVIMPVYNVERYLRKSIESVLNQTYRQWELIAIDDGSTDSSGAILDECALHIADSRFKIFHQKNQGLSATRNFGLKHAS</sequence>
<feature type="domain" description="Glycosyltransferase 2-like" evidence="1">
    <location>
        <begin position="9"/>
        <end position="87"/>
    </location>
</feature>
<dbReference type="Gene3D" id="3.90.550.10">
    <property type="entry name" value="Spore Coat Polysaccharide Biosynthesis Protein SpsA, Chain A"/>
    <property type="match status" value="1"/>
</dbReference>
<proteinExistence type="predicted"/>
<evidence type="ECO:0000313" key="3">
    <source>
        <dbReference type="Proteomes" id="UP000030023"/>
    </source>
</evidence>